<evidence type="ECO:0000259" key="2">
    <source>
        <dbReference type="Pfam" id="PF04235"/>
    </source>
</evidence>
<dbReference type="Pfam" id="PF07786">
    <property type="entry name" value="HGSNAT_cat"/>
    <property type="match status" value="1"/>
</dbReference>
<dbReference type="PANTHER" id="PTHR30590">
    <property type="entry name" value="INNER MEMBRANE PROTEIN"/>
    <property type="match status" value="1"/>
</dbReference>
<dbReference type="RefSeq" id="WP_188697228.1">
    <property type="nucleotide sequence ID" value="NZ_BMLS01000005.1"/>
</dbReference>
<feature type="domain" description="Heparan-alpha-glucosaminide N-acetyltransferase catalytic" evidence="3">
    <location>
        <begin position="4"/>
        <end position="224"/>
    </location>
</feature>
<organism evidence="4 5">
    <name type="scientific">Bowmanella pacifica</name>
    <dbReference type="NCBI Taxonomy" id="502051"/>
    <lineage>
        <taxon>Bacteria</taxon>
        <taxon>Pseudomonadati</taxon>
        <taxon>Pseudomonadota</taxon>
        <taxon>Gammaproteobacteria</taxon>
        <taxon>Alteromonadales</taxon>
        <taxon>Alteromonadaceae</taxon>
        <taxon>Bowmanella</taxon>
    </lineage>
</organism>
<keyword evidence="1" id="KW-0472">Membrane</keyword>
<feature type="transmembrane region" description="Helical" evidence="1">
    <location>
        <begin position="12"/>
        <end position="31"/>
    </location>
</feature>
<feature type="transmembrane region" description="Helical" evidence="1">
    <location>
        <begin position="292"/>
        <end position="314"/>
    </location>
</feature>
<reference evidence="4" key="1">
    <citation type="journal article" date="2014" name="Int. J. Syst. Evol. Microbiol.">
        <title>Complete genome sequence of Corynebacterium casei LMG S-19264T (=DSM 44701T), isolated from a smear-ripened cheese.</title>
        <authorList>
            <consortium name="US DOE Joint Genome Institute (JGI-PGF)"/>
            <person name="Walter F."/>
            <person name="Albersmeier A."/>
            <person name="Kalinowski J."/>
            <person name="Ruckert C."/>
        </authorList>
    </citation>
    <scope>NUCLEOTIDE SEQUENCE</scope>
    <source>
        <strain evidence="4">CGMCC 1.7086</strain>
    </source>
</reference>
<feature type="transmembrane region" description="Helical" evidence="1">
    <location>
        <begin position="167"/>
        <end position="193"/>
    </location>
</feature>
<sequence length="368" mass="41050">MQSRNQGFDLARAFALFGMVIVNFKLVTGATTGDAQWLYLSSLLEGRAAALFVVLAGIGLAFISAKARHNDSVTIRRQVQKEIFTRGLLLLIIGLAYLPVWPADILHFYGCYFMLTALVCFTPDRRLLKLTIALVLLFPLMLLLLDYDRHWDWTTLTYHNMWSWDGLWRRILFNGFHPVIPWLAFLLFGLWLGRRAWYKPATQKVLLLLGISLWGAAEGLSWLGSLLLNSVIADPQALTEASILVSTDMIPPLPLYMLSASGSALVVICLCQHLASWAPRLCAPLVKTGQMALSLYVAHVIIGMGTLEALGMLGSQSIEIALLAAGIFCLFAVLFSFICLRLFDRGPLEWLFQRMLHSLSKAHTKNPA</sequence>
<keyword evidence="1" id="KW-1133">Transmembrane helix</keyword>
<accession>A0A917Z1M6</accession>
<dbReference type="InterPro" id="IPR052529">
    <property type="entry name" value="Bact_Transport_Assoc"/>
</dbReference>
<keyword evidence="5" id="KW-1185">Reference proteome</keyword>
<evidence type="ECO:0000313" key="4">
    <source>
        <dbReference type="EMBL" id="GGO72643.1"/>
    </source>
</evidence>
<proteinExistence type="predicted"/>
<dbReference type="PANTHER" id="PTHR30590:SF3">
    <property type="entry name" value="HYPOTHETICAL MEMBRANE SPANNING PROTEIN"/>
    <property type="match status" value="1"/>
</dbReference>
<reference evidence="4" key="2">
    <citation type="submission" date="2020-09" db="EMBL/GenBank/DDBJ databases">
        <authorList>
            <person name="Sun Q."/>
            <person name="Zhou Y."/>
        </authorList>
    </citation>
    <scope>NUCLEOTIDE SEQUENCE</scope>
    <source>
        <strain evidence="4">CGMCC 1.7086</strain>
    </source>
</reference>
<dbReference type="InterPro" id="IPR007349">
    <property type="entry name" value="DUF418"/>
</dbReference>
<dbReference type="InterPro" id="IPR012429">
    <property type="entry name" value="HGSNAT_cat"/>
</dbReference>
<protein>
    <submittedName>
        <fullName evidence="4">Transporter</fullName>
    </submittedName>
</protein>
<evidence type="ECO:0000313" key="5">
    <source>
        <dbReference type="Proteomes" id="UP000606935"/>
    </source>
</evidence>
<feature type="transmembrane region" description="Helical" evidence="1">
    <location>
        <begin position="37"/>
        <end position="63"/>
    </location>
</feature>
<comment type="caution">
    <text evidence="4">The sequence shown here is derived from an EMBL/GenBank/DDBJ whole genome shotgun (WGS) entry which is preliminary data.</text>
</comment>
<evidence type="ECO:0000259" key="3">
    <source>
        <dbReference type="Pfam" id="PF07786"/>
    </source>
</evidence>
<name>A0A917Z1M6_9ALTE</name>
<dbReference type="Proteomes" id="UP000606935">
    <property type="component" value="Unassembled WGS sequence"/>
</dbReference>
<dbReference type="Pfam" id="PF04235">
    <property type="entry name" value="DUF418"/>
    <property type="match status" value="1"/>
</dbReference>
<feature type="transmembrane region" description="Helical" evidence="1">
    <location>
        <begin position="205"/>
        <end position="233"/>
    </location>
</feature>
<feature type="transmembrane region" description="Helical" evidence="1">
    <location>
        <begin position="106"/>
        <end position="123"/>
    </location>
</feature>
<gene>
    <name evidence="4" type="ORF">GCM10010982_31260</name>
</gene>
<keyword evidence="1" id="KW-0812">Transmembrane</keyword>
<feature type="transmembrane region" description="Helical" evidence="1">
    <location>
        <begin position="320"/>
        <end position="343"/>
    </location>
</feature>
<dbReference type="EMBL" id="BMLS01000005">
    <property type="protein sequence ID" value="GGO72643.1"/>
    <property type="molecule type" value="Genomic_DNA"/>
</dbReference>
<evidence type="ECO:0000256" key="1">
    <source>
        <dbReference type="SAM" id="Phobius"/>
    </source>
</evidence>
<feature type="transmembrane region" description="Helical" evidence="1">
    <location>
        <begin position="253"/>
        <end position="271"/>
    </location>
</feature>
<feature type="transmembrane region" description="Helical" evidence="1">
    <location>
        <begin position="130"/>
        <end position="147"/>
    </location>
</feature>
<dbReference type="AlphaFoldDB" id="A0A917Z1M6"/>
<feature type="transmembrane region" description="Helical" evidence="1">
    <location>
        <begin position="83"/>
        <end position="100"/>
    </location>
</feature>
<feature type="domain" description="DUF418" evidence="2">
    <location>
        <begin position="240"/>
        <end position="355"/>
    </location>
</feature>